<dbReference type="Gene3D" id="3.50.50.60">
    <property type="entry name" value="FAD/NAD(P)-binding domain"/>
    <property type="match status" value="2"/>
</dbReference>
<dbReference type="FunFam" id="3.50.50.60:FF:000025">
    <property type="entry name" value="Dihydrolipoyl dehydrogenase"/>
    <property type="match status" value="1"/>
</dbReference>
<gene>
    <name evidence="12" type="ORF">C8035_v011681</name>
</gene>
<evidence type="ECO:0000259" key="11">
    <source>
        <dbReference type="PROSITE" id="PS51366"/>
    </source>
</evidence>
<keyword evidence="5 9" id="KW-0560">Oxidoreductase</keyword>
<dbReference type="PROSITE" id="PS00076">
    <property type="entry name" value="PYRIDINE_REDOX_1"/>
    <property type="match status" value="1"/>
</dbReference>
<evidence type="ECO:0000256" key="4">
    <source>
        <dbReference type="ARBA" id="ARBA00022827"/>
    </source>
</evidence>
<sequence>MTRDDVEIELLERKLGLKKGKKSIPKSFPDDGLDDLLGGLGDVGESENQDKRGGDAKLWLAHKRRKATRAHVLDEGRVSDQVDMDLSDDPIHDGEWDNLGGEKEFEEKSINNNHADFDEDDGDGSGTDCVLSDPRSVTDIDIATDEARTPARSKENPYVPPLAAKGAAIKYVPPSMRAMSAVEADLGIRIRRKLQGPVNRVTETNMTSITGEIEVIYRDHPRGHVNEILIGLLMAQICDSTSKPDTLLVLSAGFIAALYKVVGVDFAAHFLAVAVDRFLKEKEIAIVAADKQQVPTKETSNLITLLAEMYMFRVISSNLIFDVVRLLLGHLCELNAELLLRIVRVAGPQLRKDDPLALKDIVSLIRPAVARIGEANLSVRTRFMIETISDLKNNKLKAGAQDLVILNEHVTRMKKLLGSLDTQRIKATEPLRVGLDDLLNADKTGKWWLVGASWAGAKLPESRPSHLRNAGLESLPDHDEASTGDCSMVIADVDDMISTDYAELAREQGMNTDVRRAIFVALVAAVDYEDAYTRILKLRLNKHNRREVSNVLVQCSGAQQHYNPYYTLVAKRFCCDSRIKHAFQDAIWTLFRRLGEPLFGEEPEEEDEDAADARRLINTAKMVGTLIADGSLSLGILRPLNLAYIKEGTSLFVEVTLITVLQECSRVKGKPVDQTLSSAIGTNIAPDLAQNIGYFLRKKIRNSDLIDGKKNARRVKKEKDLVIIGGGVAGYVAAIKAGQEGLKVACIEKRGTLGGTCLNVGCIPSKALLNNSHLYHTIKHDTKNRGIDVADVKLNLEQFMKAKDTAVGGLTKGVEFLFKKNGVEYIKGSGSFVNEHVVKVDLTEGGEASIRGKNILIATGSEATPFPGLEIDETRVVTSTGALSLGKIPESLVVIGGGIIGLEMASVWSRLGTKVTVVEFLNQIGGPGMDVEISKSAQKILKKQGINFKTSTKVISGDKSGENVRLDVDAAKGGKAETLEAEVVLVAIGRRPYTGGLGLENIGLDVDERGRVVIDSEYRTKIPHIRCVGDATFGPMLAHKAEEEAVAVVEYIKKGHGHVNYGVIPSVMYTYPEVAWVGQSEQDLKALNVPYRTGSFPFSANSRAKTNMDTEGMVKMLADPETDRLLGVHIIGPNAGEMIAEATLALEYGASSEDIARTCHAHPTLAEAFKEAAMATYSKPIHM</sequence>
<evidence type="ECO:0000313" key="13">
    <source>
        <dbReference type="Proteomes" id="UP000295083"/>
    </source>
</evidence>
<evidence type="ECO:0000256" key="2">
    <source>
        <dbReference type="ARBA" id="ARBA00012608"/>
    </source>
</evidence>
<dbReference type="PROSITE" id="PS51366">
    <property type="entry name" value="MI"/>
    <property type="match status" value="1"/>
</dbReference>
<dbReference type="EMBL" id="QAPG01000831">
    <property type="protein sequence ID" value="TDZ28597.1"/>
    <property type="molecule type" value="Genomic_DNA"/>
</dbReference>
<dbReference type="Pfam" id="PF07992">
    <property type="entry name" value="Pyr_redox_2"/>
    <property type="match status" value="1"/>
</dbReference>
<dbReference type="EC" id="1.8.1.4" evidence="2 9"/>
<keyword evidence="6 9" id="KW-0520">NAD</keyword>
<dbReference type="InterPro" id="IPR012999">
    <property type="entry name" value="Pyr_OxRdtase_I_AS"/>
</dbReference>
<keyword evidence="13" id="KW-1185">Reference proteome</keyword>
<dbReference type="InterPro" id="IPR006258">
    <property type="entry name" value="Lipoamide_DH"/>
</dbReference>
<dbReference type="Gene3D" id="1.25.40.180">
    <property type="match status" value="1"/>
</dbReference>
<dbReference type="GO" id="GO:0005759">
    <property type="term" value="C:mitochondrial matrix"/>
    <property type="evidence" value="ECO:0007669"/>
    <property type="project" value="UniProtKB-ARBA"/>
</dbReference>
<dbReference type="GO" id="GO:0004148">
    <property type="term" value="F:dihydrolipoyl dehydrogenase (NADH) activity"/>
    <property type="evidence" value="ECO:0007669"/>
    <property type="project" value="UniProtKB-EC"/>
</dbReference>
<dbReference type="PRINTS" id="PR00368">
    <property type="entry name" value="FADPNR"/>
</dbReference>
<dbReference type="InterPro" id="IPR003891">
    <property type="entry name" value="Initiation_fac_eIF4g_MI"/>
</dbReference>
<name>A0A4R8PSB6_9PEZI</name>
<feature type="domain" description="MI" evidence="11">
    <location>
        <begin position="513"/>
        <end position="642"/>
    </location>
</feature>
<dbReference type="InterPro" id="IPR016156">
    <property type="entry name" value="FAD/NAD-linked_Rdtase_dimer_sf"/>
</dbReference>
<dbReference type="Pfam" id="PF02854">
    <property type="entry name" value="MIF4G"/>
    <property type="match status" value="1"/>
</dbReference>
<dbReference type="InterPro" id="IPR050151">
    <property type="entry name" value="Class-I_Pyr_Nuc-Dis_Oxidored"/>
</dbReference>
<dbReference type="InterPro" id="IPR004099">
    <property type="entry name" value="Pyr_nucl-diS_OxRdtase_dimer"/>
</dbReference>
<accession>A0A4R8PSB6</accession>
<evidence type="ECO:0000313" key="12">
    <source>
        <dbReference type="EMBL" id="TDZ28597.1"/>
    </source>
</evidence>
<evidence type="ECO:0000256" key="1">
    <source>
        <dbReference type="ARBA" id="ARBA00007532"/>
    </source>
</evidence>
<dbReference type="Pfam" id="PF02852">
    <property type="entry name" value="Pyr_redox_dim"/>
    <property type="match status" value="1"/>
</dbReference>
<dbReference type="GO" id="GO:0045252">
    <property type="term" value="C:oxoglutarate dehydrogenase complex"/>
    <property type="evidence" value="ECO:0007669"/>
    <property type="project" value="TreeGrafter"/>
</dbReference>
<keyword evidence="4 9" id="KW-0274">FAD</keyword>
<dbReference type="SUPFAM" id="SSF48371">
    <property type="entry name" value="ARM repeat"/>
    <property type="match status" value="1"/>
</dbReference>
<dbReference type="FunFam" id="3.30.390.30:FF:000001">
    <property type="entry name" value="Dihydrolipoyl dehydrogenase"/>
    <property type="match status" value="1"/>
</dbReference>
<dbReference type="AlphaFoldDB" id="A0A4R8PSB6"/>
<dbReference type="Proteomes" id="UP000295083">
    <property type="component" value="Unassembled WGS sequence"/>
</dbReference>
<dbReference type="SMART" id="SM00543">
    <property type="entry name" value="MIF4G"/>
    <property type="match status" value="1"/>
</dbReference>
<dbReference type="SMART" id="SM00544">
    <property type="entry name" value="MA3"/>
    <property type="match status" value="1"/>
</dbReference>
<evidence type="ECO:0000256" key="9">
    <source>
        <dbReference type="RuleBase" id="RU003692"/>
    </source>
</evidence>
<feature type="region of interest" description="Disordered" evidence="10">
    <location>
        <begin position="113"/>
        <end position="136"/>
    </location>
</feature>
<dbReference type="GO" id="GO:0006103">
    <property type="term" value="P:2-oxoglutarate metabolic process"/>
    <property type="evidence" value="ECO:0007669"/>
    <property type="project" value="TreeGrafter"/>
</dbReference>
<dbReference type="GO" id="GO:0045254">
    <property type="term" value="C:pyruvate dehydrogenase complex"/>
    <property type="evidence" value="ECO:0007669"/>
    <property type="project" value="UniProtKB-ARBA"/>
</dbReference>
<dbReference type="InterPro" id="IPR003890">
    <property type="entry name" value="MIF4G-like_typ-3"/>
</dbReference>
<evidence type="ECO:0000256" key="10">
    <source>
        <dbReference type="SAM" id="MobiDB-lite"/>
    </source>
</evidence>
<evidence type="ECO:0000256" key="6">
    <source>
        <dbReference type="ARBA" id="ARBA00023027"/>
    </source>
</evidence>
<dbReference type="InterPro" id="IPR023753">
    <property type="entry name" value="FAD/NAD-binding_dom"/>
</dbReference>
<keyword evidence="7" id="KW-1015">Disulfide bond</keyword>
<dbReference type="GO" id="GO:0045333">
    <property type="term" value="P:cellular respiration"/>
    <property type="evidence" value="ECO:0007669"/>
    <property type="project" value="UniProtKB-ARBA"/>
</dbReference>
<keyword evidence="8 9" id="KW-0676">Redox-active center</keyword>
<evidence type="ECO:0000256" key="7">
    <source>
        <dbReference type="ARBA" id="ARBA00023157"/>
    </source>
</evidence>
<dbReference type="PANTHER" id="PTHR22912">
    <property type="entry name" value="DISULFIDE OXIDOREDUCTASE"/>
    <property type="match status" value="1"/>
</dbReference>
<reference evidence="12 13" key="1">
    <citation type="submission" date="2018-11" db="EMBL/GenBank/DDBJ databases">
        <title>Genome sequence and assembly of Colletotrichum spinosum.</title>
        <authorList>
            <person name="Gan P."/>
            <person name="Shirasu K."/>
        </authorList>
    </citation>
    <scope>NUCLEOTIDE SEQUENCE [LARGE SCALE GENOMIC DNA]</scope>
    <source>
        <strain evidence="12 13">CBS 515.97</strain>
    </source>
</reference>
<dbReference type="SUPFAM" id="SSF55424">
    <property type="entry name" value="FAD/NAD-linked reductases, dimerisation (C-terminal) domain"/>
    <property type="match status" value="1"/>
</dbReference>
<proteinExistence type="inferred from homology"/>
<protein>
    <recommendedName>
        <fullName evidence="2 9">Dihydrolipoyl dehydrogenase</fullName>
        <ecNumber evidence="2 9">1.8.1.4</ecNumber>
    </recommendedName>
</protein>
<keyword evidence="3 9" id="KW-0285">Flavoprotein</keyword>
<dbReference type="Gene3D" id="3.30.390.30">
    <property type="match status" value="1"/>
</dbReference>
<dbReference type="PANTHER" id="PTHR22912:SF151">
    <property type="entry name" value="DIHYDROLIPOYL DEHYDROGENASE, MITOCHONDRIAL"/>
    <property type="match status" value="1"/>
</dbReference>
<dbReference type="InterPro" id="IPR036188">
    <property type="entry name" value="FAD/NAD-bd_sf"/>
</dbReference>
<dbReference type="InterPro" id="IPR016024">
    <property type="entry name" value="ARM-type_fold"/>
</dbReference>
<dbReference type="SUPFAM" id="SSF51905">
    <property type="entry name" value="FAD/NAD(P)-binding domain"/>
    <property type="match status" value="1"/>
</dbReference>
<comment type="similarity">
    <text evidence="1 9">Belongs to the class-I pyridine nucleotide-disulfide oxidoreductase family.</text>
</comment>
<dbReference type="NCBIfam" id="TIGR01350">
    <property type="entry name" value="lipoamide_DH"/>
    <property type="match status" value="1"/>
</dbReference>
<evidence type="ECO:0000256" key="3">
    <source>
        <dbReference type="ARBA" id="ARBA00022630"/>
    </source>
</evidence>
<evidence type="ECO:0000256" key="8">
    <source>
        <dbReference type="ARBA" id="ARBA00023284"/>
    </source>
</evidence>
<evidence type="ECO:0000256" key="5">
    <source>
        <dbReference type="ARBA" id="ARBA00023002"/>
    </source>
</evidence>
<dbReference type="PRINTS" id="PR00411">
    <property type="entry name" value="PNDRDTASEI"/>
</dbReference>
<comment type="cofactor">
    <cofactor evidence="9">
        <name>FAD</name>
        <dbReference type="ChEBI" id="CHEBI:57692"/>
    </cofactor>
    <text evidence="9">Binds 1 FAD per subunit.</text>
</comment>
<dbReference type="GO" id="GO:0050660">
    <property type="term" value="F:flavin adenine dinucleotide binding"/>
    <property type="evidence" value="ECO:0007669"/>
    <property type="project" value="InterPro"/>
</dbReference>
<dbReference type="Pfam" id="PF02847">
    <property type="entry name" value="MA3"/>
    <property type="match status" value="1"/>
</dbReference>
<feature type="region of interest" description="Disordered" evidence="10">
    <location>
        <begin position="21"/>
        <end position="56"/>
    </location>
</feature>
<comment type="catalytic activity">
    <reaction evidence="9">
        <text>N(6)-[(R)-dihydrolipoyl]-L-lysyl-[protein] + NAD(+) = N(6)-[(R)-lipoyl]-L-lysyl-[protein] + NADH + H(+)</text>
        <dbReference type="Rhea" id="RHEA:15045"/>
        <dbReference type="Rhea" id="RHEA-COMP:10474"/>
        <dbReference type="Rhea" id="RHEA-COMP:10475"/>
        <dbReference type="ChEBI" id="CHEBI:15378"/>
        <dbReference type="ChEBI" id="CHEBI:57540"/>
        <dbReference type="ChEBI" id="CHEBI:57945"/>
        <dbReference type="ChEBI" id="CHEBI:83099"/>
        <dbReference type="ChEBI" id="CHEBI:83100"/>
        <dbReference type="EC" id="1.8.1.4"/>
    </reaction>
</comment>
<comment type="miscellaneous">
    <text evidence="9">The active site is a redox-active disulfide bond.</text>
</comment>
<dbReference type="GO" id="GO:0003723">
    <property type="term" value="F:RNA binding"/>
    <property type="evidence" value="ECO:0007669"/>
    <property type="project" value="InterPro"/>
</dbReference>
<organism evidence="12 13">
    <name type="scientific">Colletotrichum spinosum</name>
    <dbReference type="NCBI Taxonomy" id="1347390"/>
    <lineage>
        <taxon>Eukaryota</taxon>
        <taxon>Fungi</taxon>
        <taxon>Dikarya</taxon>
        <taxon>Ascomycota</taxon>
        <taxon>Pezizomycotina</taxon>
        <taxon>Sordariomycetes</taxon>
        <taxon>Hypocreomycetidae</taxon>
        <taxon>Glomerellales</taxon>
        <taxon>Glomerellaceae</taxon>
        <taxon>Colletotrichum</taxon>
        <taxon>Colletotrichum orbiculare species complex</taxon>
    </lineage>
</organism>
<comment type="caution">
    <text evidence="12">The sequence shown here is derived from an EMBL/GenBank/DDBJ whole genome shotgun (WGS) entry which is preliminary data.</text>
</comment>